<evidence type="ECO:0000256" key="9">
    <source>
        <dbReference type="ARBA" id="ARBA00023136"/>
    </source>
</evidence>
<dbReference type="InterPro" id="IPR003439">
    <property type="entry name" value="ABC_transporter-like_ATP-bd"/>
</dbReference>
<dbReference type="GO" id="GO:0005524">
    <property type="term" value="F:ATP binding"/>
    <property type="evidence" value="ECO:0007669"/>
    <property type="project" value="UniProtKB-KW"/>
</dbReference>
<reference evidence="12 13" key="1">
    <citation type="submission" date="2020-04" db="EMBL/GenBank/DDBJ databases">
        <title>Vibrio sp. SM6, a novel species isolated from seawater.</title>
        <authorList>
            <person name="Wang X."/>
        </authorList>
    </citation>
    <scope>NUCLEOTIDE SEQUENCE [LARGE SCALE GENOMIC DNA]</scope>
    <source>
        <strain evidence="12 13">SM6</strain>
    </source>
</reference>
<dbReference type="RefSeq" id="WP_168837354.1">
    <property type="nucleotide sequence ID" value="NZ_JABAIK010000018.1"/>
</dbReference>
<dbReference type="PROSITE" id="PS50893">
    <property type="entry name" value="ABC_TRANSPORTER_2"/>
    <property type="match status" value="1"/>
</dbReference>
<dbReference type="GO" id="GO:0005315">
    <property type="term" value="F:phosphate transmembrane transporter activity"/>
    <property type="evidence" value="ECO:0007669"/>
    <property type="project" value="InterPro"/>
</dbReference>
<dbReference type="PANTHER" id="PTHR43423:SF12">
    <property type="entry name" value="IRON EXPORT ATP-BINDING PROTEIN FETA-RELATED"/>
    <property type="match status" value="1"/>
</dbReference>
<dbReference type="FunFam" id="3.40.50.300:FF:000132">
    <property type="entry name" value="Phosphate import ATP-binding protein PstB"/>
    <property type="match status" value="1"/>
</dbReference>
<name>A0A7X8YHM9_9VIBR</name>
<dbReference type="NCBIfam" id="TIGR00972">
    <property type="entry name" value="3a0107s01c2"/>
    <property type="match status" value="1"/>
</dbReference>
<dbReference type="InterPro" id="IPR027417">
    <property type="entry name" value="P-loop_NTPase"/>
</dbReference>
<dbReference type="CDD" id="cd03260">
    <property type="entry name" value="ABC_PstB_phosphate_transporter"/>
    <property type="match status" value="1"/>
</dbReference>
<evidence type="ECO:0000259" key="11">
    <source>
        <dbReference type="PROSITE" id="PS50893"/>
    </source>
</evidence>
<evidence type="ECO:0000256" key="2">
    <source>
        <dbReference type="ARBA" id="ARBA00022448"/>
    </source>
</evidence>
<keyword evidence="13" id="KW-1185">Reference proteome</keyword>
<comment type="function">
    <text evidence="10">Part of the ABC transporter complex PstSACB involved in phosphate import. Responsible for energy coupling to the transport system.</text>
</comment>
<keyword evidence="2" id="KW-0813">Transport</keyword>
<dbReference type="InterPro" id="IPR017871">
    <property type="entry name" value="ABC_transporter-like_CS"/>
</dbReference>
<feature type="domain" description="ABC transporter" evidence="11">
    <location>
        <begin position="26"/>
        <end position="267"/>
    </location>
</feature>
<keyword evidence="4" id="KW-0997">Cell inner membrane</keyword>
<dbReference type="GO" id="GO:0016887">
    <property type="term" value="F:ATP hydrolysis activity"/>
    <property type="evidence" value="ECO:0007669"/>
    <property type="project" value="InterPro"/>
</dbReference>
<dbReference type="InterPro" id="IPR005670">
    <property type="entry name" value="PstB-like"/>
</dbReference>
<dbReference type="EMBL" id="JABAIK010000018">
    <property type="protein sequence ID" value="NLS14258.1"/>
    <property type="molecule type" value="Genomic_DNA"/>
</dbReference>
<protein>
    <submittedName>
        <fullName evidence="12">Phosphate ABC transporter ATP-binding protein</fullName>
    </submittedName>
</protein>
<keyword evidence="8" id="KW-1278">Translocase</keyword>
<keyword evidence="6" id="KW-0547">Nucleotide-binding</keyword>
<dbReference type="Proteomes" id="UP000535589">
    <property type="component" value="Unassembled WGS sequence"/>
</dbReference>
<gene>
    <name evidence="12" type="primary">pstB</name>
    <name evidence="12" type="ORF">HGP28_15365</name>
</gene>
<dbReference type="GO" id="GO:0035435">
    <property type="term" value="P:phosphate ion transmembrane transport"/>
    <property type="evidence" value="ECO:0007669"/>
    <property type="project" value="InterPro"/>
</dbReference>
<keyword evidence="7 12" id="KW-0067">ATP-binding</keyword>
<dbReference type="GO" id="GO:0005886">
    <property type="term" value="C:plasma membrane"/>
    <property type="evidence" value="ECO:0007669"/>
    <property type="project" value="UniProtKB-SubCell"/>
</dbReference>
<keyword evidence="3" id="KW-1003">Cell membrane</keyword>
<organism evidence="12 13">
    <name type="scientific">Vibrio agarilyticus</name>
    <dbReference type="NCBI Taxonomy" id="2726741"/>
    <lineage>
        <taxon>Bacteria</taxon>
        <taxon>Pseudomonadati</taxon>
        <taxon>Pseudomonadota</taxon>
        <taxon>Gammaproteobacteria</taxon>
        <taxon>Vibrionales</taxon>
        <taxon>Vibrionaceae</taxon>
        <taxon>Vibrio</taxon>
    </lineage>
</organism>
<comment type="caution">
    <text evidence="12">The sequence shown here is derived from an EMBL/GenBank/DDBJ whole genome shotgun (WGS) entry which is preliminary data.</text>
</comment>
<evidence type="ECO:0000256" key="3">
    <source>
        <dbReference type="ARBA" id="ARBA00022475"/>
    </source>
</evidence>
<dbReference type="SMART" id="SM00382">
    <property type="entry name" value="AAA"/>
    <property type="match status" value="1"/>
</dbReference>
<dbReference type="InterPro" id="IPR003593">
    <property type="entry name" value="AAA+_ATPase"/>
</dbReference>
<evidence type="ECO:0000256" key="7">
    <source>
        <dbReference type="ARBA" id="ARBA00022840"/>
    </source>
</evidence>
<dbReference type="SUPFAM" id="SSF52540">
    <property type="entry name" value="P-loop containing nucleoside triphosphate hydrolases"/>
    <property type="match status" value="1"/>
</dbReference>
<dbReference type="PANTHER" id="PTHR43423">
    <property type="entry name" value="ABC TRANSPORTER I FAMILY MEMBER 17"/>
    <property type="match status" value="1"/>
</dbReference>
<sequence>MFSFDNSLSFPPLLDVHKLTDDQTAISIEGLSLHYGQLQALHDISMRIPKGRVTAFIGPSGCGKSTLLRCINRMNDLVEGCKVSGSVRLHGQNVYDPSVDVATLRRRVGMVFQRPNPFPKSIYENVVYGLRLQGVKNSRLLDDAVERSLRSAALWDEVKDRLHENAFGLSGGQQQRLVIARAIAIEPEVLLLDEPTSALDPISTLTIEELITELKAQYTVVIVTHNMQQAARVSDHTAFIHMGKLIEYSDADTIFTSPSKTQTEDYITGRYG</sequence>
<dbReference type="Pfam" id="PF00005">
    <property type="entry name" value="ABC_tran"/>
    <property type="match status" value="1"/>
</dbReference>
<proteinExistence type="predicted"/>
<keyword evidence="9" id="KW-0472">Membrane</keyword>
<dbReference type="PROSITE" id="PS00211">
    <property type="entry name" value="ABC_TRANSPORTER_1"/>
    <property type="match status" value="1"/>
</dbReference>
<evidence type="ECO:0000256" key="10">
    <source>
        <dbReference type="ARBA" id="ARBA00054713"/>
    </source>
</evidence>
<evidence type="ECO:0000313" key="13">
    <source>
        <dbReference type="Proteomes" id="UP000535589"/>
    </source>
</evidence>
<dbReference type="Gene3D" id="3.40.50.300">
    <property type="entry name" value="P-loop containing nucleotide triphosphate hydrolases"/>
    <property type="match status" value="1"/>
</dbReference>
<evidence type="ECO:0000256" key="1">
    <source>
        <dbReference type="ARBA" id="ARBA00004417"/>
    </source>
</evidence>
<evidence type="ECO:0000256" key="4">
    <source>
        <dbReference type="ARBA" id="ARBA00022519"/>
    </source>
</evidence>
<evidence type="ECO:0000256" key="5">
    <source>
        <dbReference type="ARBA" id="ARBA00022592"/>
    </source>
</evidence>
<comment type="subcellular location">
    <subcellularLocation>
        <location evidence="1">Cell inner membrane</location>
        <topology evidence="1">Peripheral membrane protein</topology>
    </subcellularLocation>
</comment>
<evidence type="ECO:0000256" key="8">
    <source>
        <dbReference type="ARBA" id="ARBA00022967"/>
    </source>
</evidence>
<evidence type="ECO:0000313" key="12">
    <source>
        <dbReference type="EMBL" id="NLS14258.1"/>
    </source>
</evidence>
<dbReference type="AlphaFoldDB" id="A0A7X8YHM9"/>
<evidence type="ECO:0000256" key="6">
    <source>
        <dbReference type="ARBA" id="ARBA00022741"/>
    </source>
</evidence>
<keyword evidence="5" id="KW-0592">Phosphate transport</keyword>
<accession>A0A7X8YHM9</accession>